<proteinExistence type="predicted"/>
<dbReference type="AlphaFoldDB" id="A0A2S5DXV8"/>
<feature type="region of interest" description="Disordered" evidence="1">
    <location>
        <begin position="1"/>
        <end position="25"/>
    </location>
</feature>
<name>A0A2S5DXV8_9BURK</name>
<evidence type="ECO:0000256" key="1">
    <source>
        <dbReference type="SAM" id="MobiDB-lite"/>
    </source>
</evidence>
<feature type="compositionally biased region" description="Basic and acidic residues" evidence="1">
    <location>
        <begin position="16"/>
        <end position="25"/>
    </location>
</feature>
<gene>
    <name evidence="2" type="ORF">C3743_28245</name>
</gene>
<dbReference type="Proteomes" id="UP000238655">
    <property type="component" value="Chromosome 1"/>
</dbReference>
<reference evidence="2 3" key="1">
    <citation type="submission" date="2018-01" db="EMBL/GenBank/DDBJ databases">
        <title>Successful Treatment of Persistent Burkholderia cepacia Bacteremia with Ceftazidime-Avibactam.</title>
        <authorList>
            <person name="Tamma P."/>
            <person name="Fan Y."/>
            <person name="Bergman Y."/>
            <person name="Sick-Samuels A."/>
            <person name="Hsu A."/>
            <person name="Timp W."/>
            <person name="Simner P."/>
        </authorList>
    </citation>
    <scope>NUCLEOTIDE SEQUENCE [LARGE SCALE GENOMIC DNA]</scope>
    <source>
        <strain evidence="2 3">170816</strain>
    </source>
</reference>
<sequence length="90" mass="9952">MGERRRRVGRGGPQDGHVDTTRNRAAPEVELALIESDFMGGCRRHTADGIVTGRLAARNRPARPARTGFDCRENVLLNQVVFPNRAVICL</sequence>
<evidence type="ECO:0000313" key="2">
    <source>
        <dbReference type="EMBL" id="POZ83934.1"/>
    </source>
</evidence>
<organism evidence="2 3">
    <name type="scientific">Burkholderia contaminans</name>
    <dbReference type="NCBI Taxonomy" id="488447"/>
    <lineage>
        <taxon>Bacteria</taxon>
        <taxon>Pseudomonadati</taxon>
        <taxon>Pseudomonadota</taxon>
        <taxon>Betaproteobacteria</taxon>
        <taxon>Burkholderiales</taxon>
        <taxon>Burkholderiaceae</taxon>
        <taxon>Burkholderia</taxon>
        <taxon>Burkholderia cepacia complex</taxon>
    </lineage>
</organism>
<dbReference type="EMBL" id="PQVP01000002">
    <property type="protein sequence ID" value="POZ83934.1"/>
    <property type="molecule type" value="Genomic_DNA"/>
</dbReference>
<protein>
    <submittedName>
        <fullName evidence="2">Uncharacterized protein</fullName>
    </submittedName>
</protein>
<accession>A0A2S5DXV8</accession>
<evidence type="ECO:0000313" key="3">
    <source>
        <dbReference type="Proteomes" id="UP000238655"/>
    </source>
</evidence>
<comment type="caution">
    <text evidence="2">The sequence shown here is derived from an EMBL/GenBank/DDBJ whole genome shotgun (WGS) entry which is preliminary data.</text>
</comment>